<protein>
    <submittedName>
        <fullName evidence="1">Uncharacterized protein</fullName>
    </submittedName>
</protein>
<accession>M5EJ09</accession>
<dbReference type="Proteomes" id="UP000012062">
    <property type="component" value="Unassembled WGS sequence"/>
</dbReference>
<sequence length="183" mass="18819">MLVALAIARWKARSAGPVGSLASSSRSNSKKASWIAASCAALRRTAASPADSISIASRTSSTLSAIESLAPMSAASAPNIVEICSVAKTPAPWRGSTRPSAASLASASRMTVRLTPKVSVSWPSVGSFCPGRISPACSCFRSAVTTVSESFGLRSTFRLVAMSDAIAYPYLNTLGSHSEMAGM</sequence>
<evidence type="ECO:0000313" key="1">
    <source>
        <dbReference type="EMBL" id="CCV04689.1"/>
    </source>
</evidence>
<dbReference type="EMBL" id="CAUM01000041">
    <property type="protein sequence ID" value="CCV04689.1"/>
    <property type="molecule type" value="Genomic_DNA"/>
</dbReference>
<gene>
    <name evidence="1" type="ORF">MESS2_1350025</name>
</gene>
<reference evidence="1 2" key="1">
    <citation type="submission" date="2013-02" db="EMBL/GenBank/DDBJ databases">
        <authorList>
            <person name="Genoscope - CEA"/>
        </authorList>
    </citation>
    <scope>NUCLEOTIDE SEQUENCE [LARGE SCALE GENOMIC DNA]</scope>
    <source>
        <strain evidence="1 2">STM 2683</strain>
    </source>
</reference>
<keyword evidence="2" id="KW-1185">Reference proteome</keyword>
<organism evidence="1 2">
    <name type="scientific">Mesorhizobium metallidurans STM 2683</name>
    <dbReference type="NCBI Taxonomy" id="1297569"/>
    <lineage>
        <taxon>Bacteria</taxon>
        <taxon>Pseudomonadati</taxon>
        <taxon>Pseudomonadota</taxon>
        <taxon>Alphaproteobacteria</taxon>
        <taxon>Hyphomicrobiales</taxon>
        <taxon>Phyllobacteriaceae</taxon>
        <taxon>Mesorhizobium</taxon>
    </lineage>
</organism>
<dbReference type="AlphaFoldDB" id="M5EJ09"/>
<name>M5EJ09_9HYPH</name>
<evidence type="ECO:0000313" key="2">
    <source>
        <dbReference type="Proteomes" id="UP000012062"/>
    </source>
</evidence>
<proteinExistence type="predicted"/>
<comment type="caution">
    <text evidence="1">The sequence shown here is derived from an EMBL/GenBank/DDBJ whole genome shotgun (WGS) entry which is preliminary data.</text>
</comment>